<keyword evidence="2" id="KW-1185">Reference proteome</keyword>
<dbReference type="AlphaFoldDB" id="A0A7W8IRT4"/>
<comment type="caution">
    <text evidence="1">The sequence shown here is derived from an EMBL/GenBank/DDBJ whole genome shotgun (WGS) entry which is preliminary data.</text>
</comment>
<organism evidence="1 2">
    <name type="scientific">Anoxybacteroides tepidamans</name>
    <dbReference type="NCBI Taxonomy" id="265948"/>
    <lineage>
        <taxon>Bacteria</taxon>
        <taxon>Bacillati</taxon>
        <taxon>Bacillota</taxon>
        <taxon>Bacilli</taxon>
        <taxon>Bacillales</taxon>
        <taxon>Anoxybacillaceae</taxon>
        <taxon>Anoxybacteroides</taxon>
    </lineage>
</organism>
<accession>A0A7W8IRT4</accession>
<proteinExistence type="predicted"/>
<sequence>MRGLYRWIFENEKLDRNKKILKTETGSYSLYDIQKSIESYTTLLRQVGDIYGKKWHYLSRMFLTF</sequence>
<reference evidence="1 2" key="1">
    <citation type="submission" date="2020-08" db="EMBL/GenBank/DDBJ databases">
        <title>Genomic Encyclopedia of Type Strains, Phase IV (KMG-IV): sequencing the most valuable type-strain genomes for metagenomic binning, comparative biology and taxonomic classification.</title>
        <authorList>
            <person name="Goeker M."/>
        </authorList>
    </citation>
    <scope>NUCLEOTIDE SEQUENCE [LARGE SCALE GENOMIC DNA]</scope>
    <source>
        <strain evidence="1 2">DSM 16325</strain>
    </source>
</reference>
<protein>
    <submittedName>
        <fullName evidence="1">Uncharacterized protein</fullName>
    </submittedName>
</protein>
<dbReference type="Proteomes" id="UP000520011">
    <property type="component" value="Unassembled WGS sequence"/>
</dbReference>
<evidence type="ECO:0000313" key="2">
    <source>
        <dbReference type="Proteomes" id="UP000520011"/>
    </source>
</evidence>
<evidence type="ECO:0000313" key="1">
    <source>
        <dbReference type="EMBL" id="MBB5325472.1"/>
    </source>
</evidence>
<dbReference type="EMBL" id="JACHEP010000016">
    <property type="protein sequence ID" value="MBB5325472.1"/>
    <property type="molecule type" value="Genomic_DNA"/>
</dbReference>
<name>A0A7W8IRT4_9BACL</name>
<gene>
    <name evidence="1" type="ORF">HNQ34_002573</name>
</gene>